<evidence type="ECO:0000313" key="1">
    <source>
        <dbReference type="EMBL" id="MBB6514414.1"/>
    </source>
</evidence>
<dbReference type="RefSeq" id="WP_184251285.1">
    <property type="nucleotide sequence ID" value="NZ_BAAACU010000008.1"/>
</dbReference>
<gene>
    <name evidence="1" type="ORF">GGQ92_003250</name>
</gene>
<dbReference type="EMBL" id="JACHON010000039">
    <property type="protein sequence ID" value="MBB6514414.1"/>
    <property type="molecule type" value="Genomic_DNA"/>
</dbReference>
<name>A0A841RTZ0_9BACI</name>
<comment type="caution">
    <text evidence="1">The sequence shown here is derived from an EMBL/GenBank/DDBJ whole genome shotgun (WGS) entry which is preliminary data.</text>
</comment>
<organism evidence="1 2">
    <name type="scientific">Gracilibacillus halotolerans</name>
    <dbReference type="NCBI Taxonomy" id="74386"/>
    <lineage>
        <taxon>Bacteria</taxon>
        <taxon>Bacillati</taxon>
        <taxon>Bacillota</taxon>
        <taxon>Bacilli</taxon>
        <taxon>Bacillales</taxon>
        <taxon>Bacillaceae</taxon>
        <taxon>Gracilibacillus</taxon>
    </lineage>
</organism>
<proteinExistence type="predicted"/>
<evidence type="ECO:0000313" key="2">
    <source>
        <dbReference type="Proteomes" id="UP000572212"/>
    </source>
</evidence>
<reference evidence="1 2" key="1">
    <citation type="submission" date="2020-08" db="EMBL/GenBank/DDBJ databases">
        <title>Genomic Encyclopedia of Type Strains, Phase IV (KMG-IV): sequencing the most valuable type-strain genomes for metagenomic binning, comparative biology and taxonomic classification.</title>
        <authorList>
            <person name="Goeker M."/>
        </authorList>
    </citation>
    <scope>NUCLEOTIDE SEQUENCE [LARGE SCALE GENOMIC DNA]</scope>
    <source>
        <strain evidence="1 2">DSM 11805</strain>
    </source>
</reference>
<dbReference type="AlphaFoldDB" id="A0A841RTZ0"/>
<accession>A0A841RTZ0</accession>
<dbReference type="Proteomes" id="UP000572212">
    <property type="component" value="Unassembled WGS sequence"/>
</dbReference>
<keyword evidence="2" id="KW-1185">Reference proteome</keyword>
<sequence>MKKKIDQHNGVNQVALVNSNDNEITIINSPIEHMTWLIRKGKIEEASELFAKIYKEAEKMHPLYPSYIYKPVELGSKIVFKHHPSNKKIADQLPLKYKGKFSIKDRDILQGETIREFLTRKYYSQERVSIDMKYIETWIGEHLIDDPFSFEKHAINEGEWFILPGKLPPPIKAKLVLIEDEKDRVIIDYLELRVTEVSNKENKIIISNIHQESSPIELSLTISNIFTDKQFVESTSKFDIKIRENFEWKVIAEKTFLEFMKFVKNSSKIRFVEIESQKVFFTAEGINLNNPQDSKYTDGRIEVLAELSQIENALGVQFHLPEFMEEEDFKNIEILKAIIDGKEIITEIDNFNAVFDNREALQKIVNDIKDRPIMVTGQEELVIELFGVKFESIRVSHTFENLVVKNPERIRKKLEYLDDGETAKVEFIPGTKNTVKTRYRMPNR</sequence>
<protein>
    <submittedName>
        <fullName evidence="1">rRNA maturation protein Rpf1</fullName>
    </submittedName>
</protein>